<dbReference type="InterPro" id="IPR027443">
    <property type="entry name" value="IPNS-like_sf"/>
</dbReference>
<keyword evidence="2" id="KW-0560">Oxidoreductase</keyword>
<dbReference type="GO" id="GO:0046872">
    <property type="term" value="F:metal ion binding"/>
    <property type="evidence" value="ECO:0007669"/>
    <property type="project" value="UniProtKB-KW"/>
</dbReference>
<feature type="region of interest" description="Disordered" evidence="3">
    <location>
        <begin position="327"/>
        <end position="347"/>
    </location>
</feature>
<name>A0A9P4IIL4_9PEZI</name>
<keyword evidence="2" id="KW-0408">Iron</keyword>
<gene>
    <name evidence="5" type="ORF">NA57DRAFT_55877</name>
</gene>
<dbReference type="SUPFAM" id="SSF51197">
    <property type="entry name" value="Clavaminate synthase-like"/>
    <property type="match status" value="1"/>
</dbReference>
<evidence type="ECO:0000259" key="4">
    <source>
        <dbReference type="PROSITE" id="PS51471"/>
    </source>
</evidence>
<evidence type="ECO:0000256" key="3">
    <source>
        <dbReference type="SAM" id="MobiDB-lite"/>
    </source>
</evidence>
<comment type="similarity">
    <text evidence="1 2">Belongs to the iron/ascorbate-dependent oxidoreductase family.</text>
</comment>
<comment type="caution">
    <text evidence="5">The sequence shown here is derived from an EMBL/GenBank/DDBJ whole genome shotgun (WGS) entry which is preliminary data.</text>
</comment>
<accession>A0A9P4IIL4</accession>
<keyword evidence="2" id="KW-0479">Metal-binding</keyword>
<evidence type="ECO:0000256" key="1">
    <source>
        <dbReference type="ARBA" id="ARBA00008056"/>
    </source>
</evidence>
<dbReference type="PANTHER" id="PTHR47990">
    <property type="entry name" value="2-OXOGLUTARATE (2OG) AND FE(II)-DEPENDENT OXYGENASE SUPERFAMILY PROTEIN-RELATED"/>
    <property type="match status" value="1"/>
</dbReference>
<reference evidence="5" key="1">
    <citation type="journal article" date="2020" name="Stud. Mycol.">
        <title>101 Dothideomycetes genomes: a test case for predicting lifestyles and emergence of pathogens.</title>
        <authorList>
            <person name="Haridas S."/>
            <person name="Albert R."/>
            <person name="Binder M."/>
            <person name="Bloem J."/>
            <person name="Labutti K."/>
            <person name="Salamov A."/>
            <person name="Andreopoulos B."/>
            <person name="Baker S."/>
            <person name="Barry K."/>
            <person name="Bills G."/>
            <person name="Bluhm B."/>
            <person name="Cannon C."/>
            <person name="Castanera R."/>
            <person name="Culley D."/>
            <person name="Daum C."/>
            <person name="Ezra D."/>
            <person name="Gonzalez J."/>
            <person name="Henrissat B."/>
            <person name="Kuo A."/>
            <person name="Liang C."/>
            <person name="Lipzen A."/>
            <person name="Lutzoni F."/>
            <person name="Magnuson J."/>
            <person name="Mondo S."/>
            <person name="Nolan M."/>
            <person name="Ohm R."/>
            <person name="Pangilinan J."/>
            <person name="Park H.-J."/>
            <person name="Ramirez L."/>
            <person name="Alfaro M."/>
            <person name="Sun H."/>
            <person name="Tritt A."/>
            <person name="Yoshinaga Y."/>
            <person name="Zwiers L.-H."/>
            <person name="Turgeon B."/>
            <person name="Goodwin S."/>
            <person name="Spatafora J."/>
            <person name="Crous P."/>
            <person name="Grigoriev I."/>
        </authorList>
    </citation>
    <scope>NUCLEOTIDE SEQUENCE</scope>
    <source>
        <strain evidence="5">CBS 133067</strain>
    </source>
</reference>
<evidence type="ECO:0000313" key="6">
    <source>
        <dbReference type="Proteomes" id="UP000799772"/>
    </source>
</evidence>
<organism evidence="5 6">
    <name type="scientific">Rhizodiscina lignyota</name>
    <dbReference type="NCBI Taxonomy" id="1504668"/>
    <lineage>
        <taxon>Eukaryota</taxon>
        <taxon>Fungi</taxon>
        <taxon>Dikarya</taxon>
        <taxon>Ascomycota</taxon>
        <taxon>Pezizomycotina</taxon>
        <taxon>Dothideomycetes</taxon>
        <taxon>Pleosporomycetidae</taxon>
        <taxon>Aulographales</taxon>
        <taxon>Rhizodiscinaceae</taxon>
        <taxon>Rhizodiscina</taxon>
    </lineage>
</organism>
<dbReference type="OrthoDB" id="627829at2759"/>
<dbReference type="InterPro" id="IPR026992">
    <property type="entry name" value="DIOX_N"/>
</dbReference>
<feature type="compositionally biased region" description="Basic and acidic residues" evidence="3">
    <location>
        <begin position="327"/>
        <end position="336"/>
    </location>
</feature>
<dbReference type="InterPro" id="IPR050231">
    <property type="entry name" value="Iron_ascorbate_oxido_reductase"/>
</dbReference>
<evidence type="ECO:0000313" key="5">
    <source>
        <dbReference type="EMBL" id="KAF2099945.1"/>
    </source>
</evidence>
<dbReference type="InterPro" id="IPR044861">
    <property type="entry name" value="IPNS-like_FE2OG_OXY"/>
</dbReference>
<dbReference type="GO" id="GO:0044283">
    <property type="term" value="P:small molecule biosynthetic process"/>
    <property type="evidence" value="ECO:0007669"/>
    <property type="project" value="UniProtKB-ARBA"/>
</dbReference>
<evidence type="ECO:0000256" key="2">
    <source>
        <dbReference type="RuleBase" id="RU003682"/>
    </source>
</evidence>
<protein>
    <submittedName>
        <fullName evidence="5">Clavaminate synthase-like protein</fullName>
    </submittedName>
</protein>
<dbReference type="InterPro" id="IPR005123">
    <property type="entry name" value="Oxoglu/Fe-dep_dioxygenase_dom"/>
</dbReference>
<dbReference type="GO" id="GO:0016491">
    <property type="term" value="F:oxidoreductase activity"/>
    <property type="evidence" value="ECO:0007669"/>
    <property type="project" value="UniProtKB-KW"/>
</dbReference>
<dbReference type="Gene3D" id="2.60.120.330">
    <property type="entry name" value="B-lactam Antibiotic, Isopenicillin N Synthase, Chain"/>
    <property type="match status" value="1"/>
</dbReference>
<keyword evidence="6" id="KW-1185">Reference proteome</keyword>
<dbReference type="AlphaFoldDB" id="A0A9P4IIL4"/>
<dbReference type="PROSITE" id="PS51471">
    <property type="entry name" value="FE2OG_OXY"/>
    <property type="match status" value="1"/>
</dbReference>
<proteinExistence type="inferred from homology"/>
<dbReference type="EMBL" id="ML978125">
    <property type="protein sequence ID" value="KAF2099945.1"/>
    <property type="molecule type" value="Genomic_DNA"/>
</dbReference>
<dbReference type="Proteomes" id="UP000799772">
    <property type="component" value="Unassembled WGS sequence"/>
</dbReference>
<feature type="domain" description="Fe2OG dioxygenase" evidence="4">
    <location>
        <begin position="162"/>
        <end position="289"/>
    </location>
</feature>
<dbReference type="Pfam" id="PF03171">
    <property type="entry name" value="2OG-FeII_Oxy"/>
    <property type="match status" value="1"/>
</dbReference>
<sequence>MTMAADIPLLSLASSPEEFLKAMSSTGFLHLSLVDSPVPPSAVRKAFSTSSVLYDEISLEERCRFSRDDDNNFNGHTGVGSTYLNREGGQQKPDWKEGFGYGRFKPGQDWDQRMPQRLEQRRSEMAAFADGCYELMLLVLDKLSLAFNLPEDYFRACHKHQGANSVTLLNYPPPPTGYKVGEEDIRAGAHKDWGSVTLLFQEDGGQPGLEVFLPESRQAQNGVRLLADVNLKEGKWLAAPVIPDTVLINLGLMMEAWTSGQCVATLHRVVFPPNPTPKSRRSIAYFGTPDPQVELRPVAKGGIIDSSKAAPRVKEFFEERLKRAEVPKAERKELTRESSLVPIEASG</sequence>
<dbReference type="Pfam" id="PF14226">
    <property type="entry name" value="DIOX_N"/>
    <property type="match status" value="1"/>
</dbReference>